<evidence type="ECO:0000256" key="1">
    <source>
        <dbReference type="ARBA" id="ARBA00010886"/>
    </source>
</evidence>
<evidence type="ECO:0000256" key="7">
    <source>
        <dbReference type="PROSITE-ProRule" id="PRU10141"/>
    </source>
</evidence>
<protein>
    <recommendedName>
        <fullName evidence="2">non-specific serine/threonine protein kinase</fullName>
        <ecNumber evidence="2">2.7.11.1</ecNumber>
    </recommendedName>
</protein>
<dbReference type="PROSITE" id="PS00107">
    <property type="entry name" value="PROTEIN_KINASE_ATP"/>
    <property type="match status" value="1"/>
</dbReference>
<dbReference type="GO" id="GO:0005524">
    <property type="term" value="F:ATP binding"/>
    <property type="evidence" value="ECO:0007669"/>
    <property type="project" value="UniProtKB-UniRule"/>
</dbReference>
<evidence type="ECO:0000256" key="4">
    <source>
        <dbReference type="ARBA" id="ARBA00022741"/>
    </source>
</evidence>
<feature type="binding site" evidence="7">
    <location>
        <position position="97"/>
    </location>
    <ligand>
        <name>ATP</name>
        <dbReference type="ChEBI" id="CHEBI:30616"/>
    </ligand>
</feature>
<feature type="region of interest" description="Disordered" evidence="8">
    <location>
        <begin position="1"/>
        <end position="41"/>
    </location>
</feature>
<dbReference type="Proteomes" id="UP000005801">
    <property type="component" value="Unassembled WGS sequence"/>
</dbReference>
<gene>
    <name evidence="10" type="ORF">PPSIR1_21574</name>
</gene>
<evidence type="ECO:0000313" key="10">
    <source>
        <dbReference type="EMBL" id="EDM81550.1"/>
    </source>
</evidence>
<dbReference type="InterPro" id="IPR019734">
    <property type="entry name" value="TPR_rpt"/>
</dbReference>
<evidence type="ECO:0000256" key="8">
    <source>
        <dbReference type="SAM" id="MobiDB-lite"/>
    </source>
</evidence>
<organism evidence="10 11">
    <name type="scientific">Plesiocystis pacifica SIR-1</name>
    <dbReference type="NCBI Taxonomy" id="391625"/>
    <lineage>
        <taxon>Bacteria</taxon>
        <taxon>Pseudomonadati</taxon>
        <taxon>Myxococcota</taxon>
        <taxon>Polyangia</taxon>
        <taxon>Nannocystales</taxon>
        <taxon>Nannocystaceae</taxon>
        <taxon>Plesiocystis</taxon>
    </lineage>
</organism>
<dbReference type="PROSITE" id="PS00108">
    <property type="entry name" value="PROTEIN_KINASE_ST"/>
    <property type="match status" value="1"/>
</dbReference>
<name>A6FXG2_9BACT</name>
<dbReference type="CDD" id="cd14014">
    <property type="entry name" value="STKc_PknB_like"/>
    <property type="match status" value="1"/>
</dbReference>
<keyword evidence="6 7" id="KW-0067">ATP-binding</keyword>
<dbReference type="SUPFAM" id="SSF56112">
    <property type="entry name" value="Protein kinase-like (PK-like)"/>
    <property type="match status" value="1"/>
</dbReference>
<dbReference type="Gene3D" id="1.10.510.10">
    <property type="entry name" value="Transferase(Phosphotransferase) domain 1"/>
    <property type="match status" value="1"/>
</dbReference>
<dbReference type="RefSeq" id="WP_006969161.1">
    <property type="nucleotide sequence ID" value="NZ_ABCS01000002.1"/>
</dbReference>
<evidence type="ECO:0000256" key="6">
    <source>
        <dbReference type="ARBA" id="ARBA00022840"/>
    </source>
</evidence>
<dbReference type="GO" id="GO:0004674">
    <property type="term" value="F:protein serine/threonine kinase activity"/>
    <property type="evidence" value="ECO:0007669"/>
    <property type="project" value="UniProtKB-EC"/>
</dbReference>
<evidence type="ECO:0000256" key="2">
    <source>
        <dbReference type="ARBA" id="ARBA00012513"/>
    </source>
</evidence>
<dbReference type="InterPro" id="IPR017441">
    <property type="entry name" value="Protein_kinase_ATP_BS"/>
</dbReference>
<accession>A6FXG2</accession>
<proteinExistence type="inferred from homology"/>
<evidence type="ECO:0000259" key="9">
    <source>
        <dbReference type="PROSITE" id="PS50011"/>
    </source>
</evidence>
<dbReference type="Pfam" id="PF00069">
    <property type="entry name" value="Pkinase"/>
    <property type="match status" value="1"/>
</dbReference>
<sequence>MNDSEPMGAPSMPGSQPSTDPHDDLALPAGLPLPASERAPTNLEQRRALASVRARLFGEAPPVRVARYVIERRLGAGGMGEVYLAHDPELGRHVALKQVRAARTSPAERERLRREARALARLSHPNVVQVHEVGDDGGETYLAMEFVEGQTLREWLEPARPWPEIVEVFVAAGRGLSAAHSARVVHRDFKPDNVLIGEDGRPRVVDFGLALTPAALLGDEEGDSSAAPEIAGTIRYMSLEQLRGQAVDERSDQFSFCVAFYEALAGRSPFEARDVRARVAQLEADRPFLEPSPAIPRGLASALRRGMRRDPEARWPDLDALLDAVVAVGRRRQRVRWVLGGLSVAGLTLAGTLLAVGLPQPPSACAELERELAEVWGPSQAAELTEAFAALGAPHAPDSAARVDAEFRRWSTRWLGARSEQCEAAQARRDAAPVARARRACLERQRLAAGALSRELRQPELRTLDRSLEAVWSLPDPQRCSASALLEGPAPPRPEQRDEARALAAELELLALHRHLGQTRLPDTRAVHQRAAALGHGPLEAEALAELGRAELEAGSPKDGLERLDRAAKLALATNHRRLLAATWTSLASHRLSDYPGEDGGALLELAEAAWSELDPSPTTLARLAFARGLALDDDEGARRAFEEALALDAAASEQPGSTREITPAALTALASRSAGDEALALRRRALEAAKRTHGPAHPTTARYLFNLGAELRVQGHVDEAQPHLDEAVAIWTAAHDGYAVDLARAHLLLADARLRAGELDEAEAHARTLASIHARSLPPDHASHGDAPMLLARVYGLRGDRGQALAHAREALAAYARADGPGDARVLALRLDVAGNELGLGAYDSAAREYGAVLDDAPADAPGPAALAHIGLAEIELRRGELDGARAELRAVAELVQSSAQPTAQVSDQPSPWASLLGEQEVSYALLLALVDLRSGCRGCGPDHAERVGSAAQRHGWTLELLEPWLLELDLSPRERETLRLKP</sequence>
<dbReference type="eggNOG" id="COG0515">
    <property type="taxonomic scope" value="Bacteria"/>
</dbReference>
<evidence type="ECO:0000313" key="11">
    <source>
        <dbReference type="Proteomes" id="UP000005801"/>
    </source>
</evidence>
<feature type="compositionally biased region" description="Low complexity" evidence="8">
    <location>
        <begin position="26"/>
        <end position="35"/>
    </location>
</feature>
<feature type="domain" description="Protein kinase" evidence="9">
    <location>
        <begin position="68"/>
        <end position="326"/>
    </location>
</feature>
<dbReference type="PANTHER" id="PTHR43671:SF13">
    <property type="entry name" value="SERINE_THREONINE-PROTEIN KINASE NEK2"/>
    <property type="match status" value="1"/>
</dbReference>
<dbReference type="Gene3D" id="1.25.40.10">
    <property type="entry name" value="Tetratricopeptide repeat domain"/>
    <property type="match status" value="1"/>
</dbReference>
<evidence type="ECO:0000256" key="5">
    <source>
        <dbReference type="ARBA" id="ARBA00022777"/>
    </source>
</evidence>
<dbReference type="STRING" id="391625.PPSIR1_21574"/>
<dbReference type="EC" id="2.7.11.1" evidence="2"/>
<evidence type="ECO:0000256" key="3">
    <source>
        <dbReference type="ARBA" id="ARBA00022679"/>
    </source>
</evidence>
<dbReference type="InterPro" id="IPR011009">
    <property type="entry name" value="Kinase-like_dom_sf"/>
</dbReference>
<keyword evidence="3" id="KW-0808">Transferase</keyword>
<dbReference type="EMBL" id="ABCS01000002">
    <property type="protein sequence ID" value="EDM81550.1"/>
    <property type="molecule type" value="Genomic_DNA"/>
</dbReference>
<keyword evidence="5 10" id="KW-0418">Kinase</keyword>
<keyword evidence="11" id="KW-1185">Reference proteome</keyword>
<dbReference type="InterPro" id="IPR000719">
    <property type="entry name" value="Prot_kinase_dom"/>
</dbReference>
<dbReference type="InterPro" id="IPR011990">
    <property type="entry name" value="TPR-like_helical_dom_sf"/>
</dbReference>
<dbReference type="PROSITE" id="PS50011">
    <property type="entry name" value="PROTEIN_KINASE_DOM"/>
    <property type="match status" value="1"/>
</dbReference>
<dbReference type="SUPFAM" id="SSF48452">
    <property type="entry name" value="TPR-like"/>
    <property type="match status" value="3"/>
</dbReference>
<dbReference type="SMART" id="SM00028">
    <property type="entry name" value="TPR"/>
    <property type="match status" value="5"/>
</dbReference>
<dbReference type="InterPro" id="IPR008271">
    <property type="entry name" value="Ser/Thr_kinase_AS"/>
</dbReference>
<comment type="caution">
    <text evidence="10">The sequence shown here is derived from an EMBL/GenBank/DDBJ whole genome shotgun (WGS) entry which is preliminary data.</text>
</comment>
<keyword evidence="4 7" id="KW-0547">Nucleotide-binding</keyword>
<dbReference type="PANTHER" id="PTHR43671">
    <property type="entry name" value="SERINE/THREONINE-PROTEIN KINASE NEK"/>
    <property type="match status" value="1"/>
</dbReference>
<reference evidence="10 11" key="1">
    <citation type="submission" date="2007-06" db="EMBL/GenBank/DDBJ databases">
        <authorList>
            <person name="Shimkets L."/>
            <person name="Ferriera S."/>
            <person name="Johnson J."/>
            <person name="Kravitz S."/>
            <person name="Beeson K."/>
            <person name="Sutton G."/>
            <person name="Rogers Y.-H."/>
            <person name="Friedman R."/>
            <person name="Frazier M."/>
            <person name="Venter J.C."/>
        </authorList>
    </citation>
    <scope>NUCLEOTIDE SEQUENCE [LARGE SCALE GENOMIC DNA]</scope>
    <source>
        <strain evidence="10 11">SIR-1</strain>
    </source>
</reference>
<dbReference type="OrthoDB" id="5491805at2"/>
<dbReference type="InterPro" id="IPR050660">
    <property type="entry name" value="NEK_Ser/Thr_kinase"/>
</dbReference>
<dbReference type="Gene3D" id="3.30.200.20">
    <property type="entry name" value="Phosphorylase Kinase, domain 1"/>
    <property type="match status" value="1"/>
</dbReference>
<dbReference type="AlphaFoldDB" id="A6FXG2"/>
<comment type="similarity">
    <text evidence="1">Belongs to the protein kinase superfamily. NEK Ser/Thr protein kinase family. NIMA subfamily.</text>
</comment>